<evidence type="ECO:0000256" key="1">
    <source>
        <dbReference type="ARBA" id="ARBA00005614"/>
    </source>
</evidence>
<dbReference type="PROSITE" id="PS51160">
    <property type="entry name" value="ACYLPHOSPHATASE_3"/>
    <property type="match status" value="1"/>
</dbReference>
<dbReference type="EC" id="3.6.1.7" evidence="2 5"/>
<organism evidence="9 10">
    <name type="scientific">Thioflavicoccus mobilis 8321</name>
    <dbReference type="NCBI Taxonomy" id="765912"/>
    <lineage>
        <taxon>Bacteria</taxon>
        <taxon>Pseudomonadati</taxon>
        <taxon>Pseudomonadota</taxon>
        <taxon>Gammaproteobacteria</taxon>
        <taxon>Chromatiales</taxon>
        <taxon>Chromatiaceae</taxon>
        <taxon>Thioflavicoccus</taxon>
    </lineage>
</organism>
<name>L0GYF3_9GAMM</name>
<dbReference type="AlphaFoldDB" id="L0GYF3"/>
<dbReference type="GO" id="GO:0003998">
    <property type="term" value="F:acylphosphatase activity"/>
    <property type="evidence" value="ECO:0007669"/>
    <property type="project" value="UniProtKB-EC"/>
</dbReference>
<comment type="catalytic activity">
    <reaction evidence="4 5 6">
        <text>an acyl phosphate + H2O = a carboxylate + phosphate + H(+)</text>
        <dbReference type="Rhea" id="RHEA:14965"/>
        <dbReference type="ChEBI" id="CHEBI:15377"/>
        <dbReference type="ChEBI" id="CHEBI:15378"/>
        <dbReference type="ChEBI" id="CHEBI:29067"/>
        <dbReference type="ChEBI" id="CHEBI:43474"/>
        <dbReference type="ChEBI" id="CHEBI:59918"/>
        <dbReference type="EC" id="3.6.1.7"/>
    </reaction>
</comment>
<feature type="active site" evidence="5">
    <location>
        <position position="28"/>
    </location>
</feature>
<gene>
    <name evidence="9" type="ORF">Thimo_1637</name>
</gene>
<dbReference type="PATRIC" id="fig|765912.4.peg.1609"/>
<feature type="active site" evidence="5">
    <location>
        <position position="46"/>
    </location>
</feature>
<protein>
    <recommendedName>
        <fullName evidence="3 5">Acylphosphatase</fullName>
        <ecNumber evidence="2 5">3.6.1.7</ecNumber>
    </recommendedName>
</protein>
<evidence type="ECO:0000256" key="5">
    <source>
        <dbReference type="PROSITE-ProRule" id="PRU00520"/>
    </source>
</evidence>
<dbReference type="Pfam" id="PF00708">
    <property type="entry name" value="Acylphosphatase"/>
    <property type="match status" value="1"/>
</dbReference>
<evidence type="ECO:0000256" key="3">
    <source>
        <dbReference type="ARBA" id="ARBA00015991"/>
    </source>
</evidence>
<dbReference type="PROSITE" id="PS00150">
    <property type="entry name" value="ACYLPHOSPHATASE_1"/>
    <property type="match status" value="1"/>
</dbReference>
<reference evidence="9 10" key="1">
    <citation type="submission" date="2011-09" db="EMBL/GenBank/DDBJ databases">
        <title>Complete sequence of chromosome of Thioflavicoccus mobilis 8321.</title>
        <authorList>
            <consortium name="US DOE Joint Genome Institute"/>
            <person name="Lucas S."/>
            <person name="Han J."/>
            <person name="Lapidus A."/>
            <person name="Cheng J.-F."/>
            <person name="Goodwin L."/>
            <person name="Pitluck S."/>
            <person name="Peters L."/>
            <person name="Ovchinnikova G."/>
            <person name="Lu M."/>
            <person name="Detter J.C."/>
            <person name="Han C."/>
            <person name="Tapia R."/>
            <person name="Land M."/>
            <person name="Hauser L."/>
            <person name="Kyrpides N."/>
            <person name="Ivanova N."/>
            <person name="Pagani I."/>
            <person name="Vogl K."/>
            <person name="Liu Z."/>
            <person name="Imhoff J."/>
            <person name="Thiel V."/>
            <person name="Frigaard N.-U."/>
            <person name="Bryant D."/>
            <person name="Woyke T."/>
        </authorList>
    </citation>
    <scope>NUCLEOTIDE SEQUENCE [LARGE SCALE GENOMIC DNA]</scope>
    <source>
        <strain evidence="9 10">8321</strain>
    </source>
</reference>
<dbReference type="KEGG" id="tmb:Thimo_1637"/>
<evidence type="ECO:0000313" key="9">
    <source>
        <dbReference type="EMBL" id="AGA90415.1"/>
    </source>
</evidence>
<dbReference type="Proteomes" id="UP000010816">
    <property type="component" value="Chromosome"/>
</dbReference>
<evidence type="ECO:0000256" key="7">
    <source>
        <dbReference type="RuleBase" id="RU004168"/>
    </source>
</evidence>
<dbReference type="OrthoDB" id="5295388at2"/>
<accession>L0GYF3</accession>
<dbReference type="EMBL" id="CP003051">
    <property type="protein sequence ID" value="AGA90415.1"/>
    <property type="molecule type" value="Genomic_DNA"/>
</dbReference>
<dbReference type="InterPro" id="IPR001792">
    <property type="entry name" value="Acylphosphatase-like_dom"/>
</dbReference>
<evidence type="ECO:0000313" key="10">
    <source>
        <dbReference type="Proteomes" id="UP000010816"/>
    </source>
</evidence>
<comment type="similarity">
    <text evidence="1 7">Belongs to the acylphosphatase family.</text>
</comment>
<dbReference type="NCBIfam" id="NF011022">
    <property type="entry name" value="PRK14451.1"/>
    <property type="match status" value="1"/>
</dbReference>
<dbReference type="RefSeq" id="WP_015280556.1">
    <property type="nucleotide sequence ID" value="NC_019940.1"/>
</dbReference>
<evidence type="ECO:0000259" key="8">
    <source>
        <dbReference type="PROSITE" id="PS51160"/>
    </source>
</evidence>
<evidence type="ECO:0000256" key="2">
    <source>
        <dbReference type="ARBA" id="ARBA00012150"/>
    </source>
</evidence>
<dbReference type="HOGENOM" id="CLU_141932_1_3_6"/>
<dbReference type="PROSITE" id="PS00151">
    <property type="entry name" value="ACYLPHOSPHATASE_2"/>
    <property type="match status" value="1"/>
</dbReference>
<keyword evidence="10" id="KW-1185">Reference proteome</keyword>
<keyword evidence="5 6" id="KW-0378">Hydrolase</keyword>
<dbReference type="InterPro" id="IPR020456">
    <property type="entry name" value="Acylphosphatase"/>
</dbReference>
<evidence type="ECO:0000256" key="4">
    <source>
        <dbReference type="ARBA" id="ARBA00047645"/>
    </source>
</evidence>
<sequence length="98" mass="10639">MRADDRVTTDQVCLRCLVSGRVQGVAFRASTRAQARRLGVTGYARNLPDGRVEVLACGGAEGVAELRRWLAIGPTHAEVTDVICESITYRAMAGFDTR</sequence>
<feature type="domain" description="Acylphosphatase-like" evidence="8">
    <location>
        <begin position="13"/>
        <end position="98"/>
    </location>
</feature>
<dbReference type="InterPro" id="IPR036046">
    <property type="entry name" value="Acylphosphatase-like_dom_sf"/>
</dbReference>
<dbReference type="PANTHER" id="PTHR47268:SF4">
    <property type="entry name" value="ACYLPHOSPHATASE"/>
    <property type="match status" value="1"/>
</dbReference>
<dbReference type="Gene3D" id="3.30.70.100">
    <property type="match status" value="1"/>
</dbReference>
<evidence type="ECO:0000256" key="6">
    <source>
        <dbReference type="RuleBase" id="RU000553"/>
    </source>
</evidence>
<dbReference type="NCBIfam" id="NF011000">
    <property type="entry name" value="PRK14426.1"/>
    <property type="match status" value="1"/>
</dbReference>
<dbReference type="eggNOG" id="COG1254">
    <property type="taxonomic scope" value="Bacteria"/>
</dbReference>
<dbReference type="InterPro" id="IPR017968">
    <property type="entry name" value="Acylphosphatase_CS"/>
</dbReference>
<proteinExistence type="inferred from homology"/>
<dbReference type="PANTHER" id="PTHR47268">
    <property type="entry name" value="ACYLPHOSPHATASE"/>
    <property type="match status" value="1"/>
</dbReference>
<dbReference type="STRING" id="765912.Thimo_1637"/>
<dbReference type="SUPFAM" id="SSF54975">
    <property type="entry name" value="Acylphosphatase/BLUF domain-like"/>
    <property type="match status" value="1"/>
</dbReference>